<dbReference type="InterPro" id="IPR017972">
    <property type="entry name" value="Cyt_P450_CS"/>
</dbReference>
<dbReference type="InterPro" id="IPR001128">
    <property type="entry name" value="Cyt_P450"/>
</dbReference>
<dbReference type="PANTHER" id="PTHR24305:SF230">
    <property type="entry name" value="P450, PUTATIVE (EUROFUNG)-RELATED"/>
    <property type="match status" value="1"/>
</dbReference>
<keyword evidence="10" id="KW-0812">Transmembrane</keyword>
<accession>A0AAN7H6Q4</accession>
<reference evidence="11" key="2">
    <citation type="submission" date="2023-05" db="EMBL/GenBank/DDBJ databases">
        <authorList>
            <consortium name="Lawrence Berkeley National Laboratory"/>
            <person name="Steindorff A."/>
            <person name="Hensen N."/>
            <person name="Bonometti L."/>
            <person name="Westerberg I."/>
            <person name="Brannstrom I.O."/>
            <person name="Guillou S."/>
            <person name="Cros-Aarteil S."/>
            <person name="Calhoun S."/>
            <person name="Haridas S."/>
            <person name="Kuo A."/>
            <person name="Mondo S."/>
            <person name="Pangilinan J."/>
            <person name="Riley R."/>
            <person name="Labutti K."/>
            <person name="Andreopoulos B."/>
            <person name="Lipzen A."/>
            <person name="Chen C."/>
            <person name="Yanf M."/>
            <person name="Daum C."/>
            <person name="Ng V."/>
            <person name="Clum A."/>
            <person name="Ohm R."/>
            <person name="Martin F."/>
            <person name="Silar P."/>
            <person name="Natvig D."/>
            <person name="Lalanne C."/>
            <person name="Gautier V."/>
            <person name="Ament-Velasquez S.L."/>
            <person name="Kruys A."/>
            <person name="Hutchinson M.I."/>
            <person name="Powell A.J."/>
            <person name="Barry K."/>
            <person name="Miller A.N."/>
            <person name="Grigoriev I.V."/>
            <person name="Debuchy R."/>
            <person name="Gladieux P."/>
            <person name="Thoren M.H."/>
            <person name="Johannesson H."/>
        </authorList>
    </citation>
    <scope>NUCLEOTIDE SEQUENCE</scope>
    <source>
        <strain evidence="11">CBS 532.94</strain>
    </source>
</reference>
<evidence type="ECO:0000256" key="8">
    <source>
        <dbReference type="PIRSR" id="PIRSR602401-1"/>
    </source>
</evidence>
<evidence type="ECO:0000256" key="7">
    <source>
        <dbReference type="ARBA" id="ARBA00023033"/>
    </source>
</evidence>
<dbReference type="PANTHER" id="PTHR24305">
    <property type="entry name" value="CYTOCHROME P450"/>
    <property type="match status" value="1"/>
</dbReference>
<dbReference type="PRINTS" id="PR00463">
    <property type="entry name" value="EP450I"/>
</dbReference>
<dbReference type="AlphaFoldDB" id="A0AAN7H6Q4"/>
<keyword evidence="5 9" id="KW-0560">Oxidoreductase</keyword>
<evidence type="ECO:0000256" key="10">
    <source>
        <dbReference type="SAM" id="Phobius"/>
    </source>
</evidence>
<comment type="caution">
    <text evidence="11">The sequence shown here is derived from an EMBL/GenBank/DDBJ whole genome shotgun (WGS) entry which is preliminary data.</text>
</comment>
<evidence type="ECO:0000313" key="12">
    <source>
        <dbReference type="Proteomes" id="UP001303760"/>
    </source>
</evidence>
<dbReference type="Pfam" id="PF00067">
    <property type="entry name" value="p450"/>
    <property type="match status" value="1"/>
</dbReference>
<dbReference type="InterPro" id="IPR002401">
    <property type="entry name" value="Cyt_P450_E_grp-I"/>
</dbReference>
<evidence type="ECO:0000256" key="9">
    <source>
        <dbReference type="RuleBase" id="RU000461"/>
    </source>
</evidence>
<evidence type="ECO:0000256" key="5">
    <source>
        <dbReference type="ARBA" id="ARBA00023002"/>
    </source>
</evidence>
<dbReference type="GO" id="GO:0020037">
    <property type="term" value="F:heme binding"/>
    <property type="evidence" value="ECO:0007669"/>
    <property type="project" value="InterPro"/>
</dbReference>
<dbReference type="PROSITE" id="PS00086">
    <property type="entry name" value="CYTOCHROME_P450"/>
    <property type="match status" value="1"/>
</dbReference>
<sequence>MHANDFIHRIPPVHPWTVLWALLGLLTLAFLLQALYNLYLHQLARFPGPLMSRASPIPHALRLISGTGPLQVHRLHDRYGPVVRLSPDHLSFTDLRAWKDIYGHHVGAHENLKSKRHYPDALRGNLPTNIVSAGTEEHARLRRALAYGFSDRAMRKQEGLIKKYVDLLMGGIGRRAARGERVDIVKWYNWTTFDIVGDLVFAESFGCLKREDGHFFVDLITGLVKQGPPQLALRYLGLASWKPVRFFIDHVVPRFAPNHLKELRLAVRFKLKQRLEVKEDRSDLFEGIMKRREEWNLNMPKLEANAIFLVVAGSETTASLLSGATYLLLVNPDAMEKLKHEVRSSFNSADEITLLSVSRLHYMLACLNEALRRYPPTAANIARDVHQGGAIIAGHFVPEKTTVEVQPYSMNHTSLHWHDPYAFKPERFLHKLDSELGEGRMDEENAVRDHLEAMQAFSVGPRNCIGRNLAYAEMRLILARIIYDFDLRLADECKHWLQRGRVYTVWRKPPLYVYLTPVKRE</sequence>
<keyword evidence="4 8" id="KW-0479">Metal-binding</keyword>
<dbReference type="InterPro" id="IPR050121">
    <property type="entry name" value="Cytochrome_P450_monoxygenase"/>
</dbReference>
<evidence type="ECO:0000256" key="1">
    <source>
        <dbReference type="ARBA" id="ARBA00001971"/>
    </source>
</evidence>
<dbReference type="GO" id="GO:0016705">
    <property type="term" value="F:oxidoreductase activity, acting on paired donors, with incorporation or reduction of molecular oxygen"/>
    <property type="evidence" value="ECO:0007669"/>
    <property type="project" value="InterPro"/>
</dbReference>
<dbReference type="Gene3D" id="1.10.630.10">
    <property type="entry name" value="Cytochrome P450"/>
    <property type="match status" value="1"/>
</dbReference>
<dbReference type="Proteomes" id="UP001303760">
    <property type="component" value="Unassembled WGS sequence"/>
</dbReference>
<organism evidence="11 12">
    <name type="scientific">Achaetomium macrosporum</name>
    <dbReference type="NCBI Taxonomy" id="79813"/>
    <lineage>
        <taxon>Eukaryota</taxon>
        <taxon>Fungi</taxon>
        <taxon>Dikarya</taxon>
        <taxon>Ascomycota</taxon>
        <taxon>Pezizomycotina</taxon>
        <taxon>Sordariomycetes</taxon>
        <taxon>Sordariomycetidae</taxon>
        <taxon>Sordariales</taxon>
        <taxon>Chaetomiaceae</taxon>
        <taxon>Achaetomium</taxon>
    </lineage>
</organism>
<keyword evidence="7 9" id="KW-0503">Monooxygenase</keyword>
<dbReference type="GO" id="GO:0004497">
    <property type="term" value="F:monooxygenase activity"/>
    <property type="evidence" value="ECO:0007669"/>
    <property type="project" value="UniProtKB-KW"/>
</dbReference>
<dbReference type="EMBL" id="MU860605">
    <property type="protein sequence ID" value="KAK4233267.1"/>
    <property type="molecule type" value="Genomic_DNA"/>
</dbReference>
<proteinExistence type="inferred from homology"/>
<evidence type="ECO:0000256" key="3">
    <source>
        <dbReference type="ARBA" id="ARBA00022617"/>
    </source>
</evidence>
<keyword evidence="6 8" id="KW-0408">Iron</keyword>
<evidence type="ECO:0000256" key="4">
    <source>
        <dbReference type="ARBA" id="ARBA00022723"/>
    </source>
</evidence>
<gene>
    <name evidence="11" type="ORF">C8A03DRAFT_39032</name>
</gene>
<comment type="cofactor">
    <cofactor evidence="1 8">
        <name>heme</name>
        <dbReference type="ChEBI" id="CHEBI:30413"/>
    </cofactor>
</comment>
<evidence type="ECO:0000256" key="6">
    <source>
        <dbReference type="ARBA" id="ARBA00023004"/>
    </source>
</evidence>
<feature type="binding site" description="axial binding residue" evidence="8">
    <location>
        <position position="464"/>
    </location>
    <ligand>
        <name>heme</name>
        <dbReference type="ChEBI" id="CHEBI:30413"/>
    </ligand>
    <ligandPart>
        <name>Fe</name>
        <dbReference type="ChEBI" id="CHEBI:18248"/>
    </ligandPart>
</feature>
<keyword evidence="3 8" id="KW-0349">Heme</keyword>
<dbReference type="CDD" id="cd11058">
    <property type="entry name" value="CYP60B-like"/>
    <property type="match status" value="1"/>
</dbReference>
<evidence type="ECO:0000313" key="11">
    <source>
        <dbReference type="EMBL" id="KAK4233267.1"/>
    </source>
</evidence>
<keyword evidence="10" id="KW-1133">Transmembrane helix</keyword>
<keyword evidence="12" id="KW-1185">Reference proteome</keyword>
<name>A0AAN7H6Q4_9PEZI</name>
<dbReference type="SUPFAM" id="SSF48264">
    <property type="entry name" value="Cytochrome P450"/>
    <property type="match status" value="1"/>
</dbReference>
<evidence type="ECO:0000256" key="2">
    <source>
        <dbReference type="ARBA" id="ARBA00010617"/>
    </source>
</evidence>
<protein>
    <submittedName>
        <fullName evidence="11">Isotrichodermin C-15 hydroxylase</fullName>
    </submittedName>
</protein>
<keyword evidence="10" id="KW-0472">Membrane</keyword>
<dbReference type="GO" id="GO:0005506">
    <property type="term" value="F:iron ion binding"/>
    <property type="evidence" value="ECO:0007669"/>
    <property type="project" value="InterPro"/>
</dbReference>
<dbReference type="InterPro" id="IPR036396">
    <property type="entry name" value="Cyt_P450_sf"/>
</dbReference>
<reference evidence="11" key="1">
    <citation type="journal article" date="2023" name="Mol. Phylogenet. Evol.">
        <title>Genome-scale phylogeny and comparative genomics of the fungal order Sordariales.</title>
        <authorList>
            <person name="Hensen N."/>
            <person name="Bonometti L."/>
            <person name="Westerberg I."/>
            <person name="Brannstrom I.O."/>
            <person name="Guillou S."/>
            <person name="Cros-Aarteil S."/>
            <person name="Calhoun S."/>
            <person name="Haridas S."/>
            <person name="Kuo A."/>
            <person name="Mondo S."/>
            <person name="Pangilinan J."/>
            <person name="Riley R."/>
            <person name="LaButti K."/>
            <person name="Andreopoulos B."/>
            <person name="Lipzen A."/>
            <person name="Chen C."/>
            <person name="Yan M."/>
            <person name="Daum C."/>
            <person name="Ng V."/>
            <person name="Clum A."/>
            <person name="Steindorff A."/>
            <person name="Ohm R.A."/>
            <person name="Martin F."/>
            <person name="Silar P."/>
            <person name="Natvig D.O."/>
            <person name="Lalanne C."/>
            <person name="Gautier V."/>
            <person name="Ament-Velasquez S.L."/>
            <person name="Kruys A."/>
            <person name="Hutchinson M.I."/>
            <person name="Powell A.J."/>
            <person name="Barry K."/>
            <person name="Miller A.N."/>
            <person name="Grigoriev I.V."/>
            <person name="Debuchy R."/>
            <person name="Gladieux P."/>
            <person name="Hiltunen Thoren M."/>
            <person name="Johannesson H."/>
        </authorList>
    </citation>
    <scope>NUCLEOTIDE SEQUENCE</scope>
    <source>
        <strain evidence="11">CBS 532.94</strain>
    </source>
</reference>
<feature type="transmembrane region" description="Helical" evidence="10">
    <location>
        <begin position="18"/>
        <end position="39"/>
    </location>
</feature>
<comment type="similarity">
    <text evidence="2 9">Belongs to the cytochrome P450 family.</text>
</comment>
<dbReference type="PRINTS" id="PR00385">
    <property type="entry name" value="P450"/>
</dbReference>